<protein>
    <submittedName>
        <fullName evidence="3">Short-chain dehydrogenase</fullName>
    </submittedName>
</protein>
<dbReference type="Gene3D" id="3.40.50.720">
    <property type="entry name" value="NAD(P)-binding Rossmann-like Domain"/>
    <property type="match status" value="1"/>
</dbReference>
<dbReference type="InterPro" id="IPR002347">
    <property type="entry name" value="SDR_fam"/>
</dbReference>
<dbReference type="Pfam" id="PF13561">
    <property type="entry name" value="adh_short_C2"/>
    <property type="match status" value="1"/>
</dbReference>
<evidence type="ECO:0000256" key="1">
    <source>
        <dbReference type="ARBA" id="ARBA00006484"/>
    </source>
</evidence>
<gene>
    <name evidence="3" type="ORF">COB13_11020</name>
</gene>
<dbReference type="SUPFAM" id="SSF51735">
    <property type="entry name" value="NAD(P)-binding Rossmann-fold domains"/>
    <property type="match status" value="1"/>
</dbReference>
<accession>A0A2A4YY29</accession>
<evidence type="ECO:0000256" key="2">
    <source>
        <dbReference type="ARBA" id="ARBA00023002"/>
    </source>
</evidence>
<reference key="1">
    <citation type="submission" date="2017-08" db="EMBL/GenBank/DDBJ databases">
        <title>A dynamic microbial community with high functional redundancy inhabits the cold, oxic subseafloor aquifer.</title>
        <authorList>
            <person name="Tully B.J."/>
            <person name="Wheat C.G."/>
            <person name="Glazer B.T."/>
            <person name="Huber J.A."/>
        </authorList>
    </citation>
    <scope>NUCLEOTIDE SEQUENCE [LARGE SCALE GENOMIC DNA]</scope>
</reference>
<dbReference type="InterPro" id="IPR036291">
    <property type="entry name" value="NAD(P)-bd_dom_sf"/>
</dbReference>
<sequence>MNMLEGKIAIITGASAGIGRATALLFTKNGAKLIVTARRQNLLDSLVAEIKQAGGDAIALAGDIADEAHHQALANLAIDHFGGLDIAFNNAGTIGAGGATPDVSLEGWNDTINTNLTSAFLAAKYQLPAINKSGGSLIFTSSFVGYCNGMPQMAAYSASKAGIVGLVKSLAVEYGAQNIRVNALLPGGTDTDMAKAFGDDEQTREFVRNLHALKRIAQPEEIAQAALFLASDASSFVTGTATMVDGGNSINKV</sequence>
<proteinExistence type="inferred from homology"/>
<dbReference type="NCBIfam" id="NF005681">
    <property type="entry name" value="PRK07478.1"/>
    <property type="match status" value="1"/>
</dbReference>
<dbReference type="FunFam" id="3.40.50.720:FF:000084">
    <property type="entry name" value="Short-chain dehydrogenase reductase"/>
    <property type="match status" value="1"/>
</dbReference>
<organism evidence="3">
    <name type="scientific">OCS116 cluster bacterium</name>
    <dbReference type="NCBI Taxonomy" id="2030921"/>
    <lineage>
        <taxon>Bacteria</taxon>
        <taxon>Pseudomonadati</taxon>
        <taxon>Pseudomonadota</taxon>
        <taxon>Alphaproteobacteria</taxon>
        <taxon>OCS116 cluster</taxon>
    </lineage>
</organism>
<comment type="caution">
    <text evidence="3">The sequence shown here is derived from an EMBL/GenBank/DDBJ whole genome shotgun (WGS) entry which is preliminary data.</text>
</comment>
<evidence type="ECO:0000313" key="3">
    <source>
        <dbReference type="EMBL" id="PCI99773.1"/>
    </source>
</evidence>
<comment type="similarity">
    <text evidence="1">Belongs to the short-chain dehydrogenases/reductases (SDR) family.</text>
</comment>
<dbReference type="AlphaFoldDB" id="A0A2A4YY29"/>
<keyword evidence="2" id="KW-0560">Oxidoreductase</keyword>
<dbReference type="NCBIfam" id="NF005559">
    <property type="entry name" value="PRK07231.1"/>
    <property type="match status" value="1"/>
</dbReference>
<dbReference type="CDD" id="cd05233">
    <property type="entry name" value="SDR_c"/>
    <property type="match status" value="1"/>
</dbReference>
<dbReference type="GO" id="GO:0016491">
    <property type="term" value="F:oxidoreductase activity"/>
    <property type="evidence" value="ECO:0007669"/>
    <property type="project" value="UniProtKB-KW"/>
</dbReference>
<dbReference type="PRINTS" id="PR00081">
    <property type="entry name" value="GDHRDH"/>
</dbReference>
<reference evidence="3" key="2">
    <citation type="journal article" date="2018" name="ISME J.">
        <title>A dynamic microbial community with high functional redundancy inhabits the cold, oxic subseafloor aquifer.</title>
        <authorList>
            <person name="Tully B.J."/>
            <person name="Wheat C.G."/>
            <person name="Glazer B.T."/>
            <person name="Huber J.A."/>
        </authorList>
    </citation>
    <scope>NUCLEOTIDE SEQUENCE</scope>
    <source>
        <strain evidence="3">NORP83</strain>
    </source>
</reference>
<dbReference type="PANTHER" id="PTHR24321:SF11">
    <property type="entry name" value="BLR0893 PROTEIN"/>
    <property type="match status" value="1"/>
</dbReference>
<dbReference type="EMBL" id="NVUS01000014">
    <property type="protein sequence ID" value="PCI99773.1"/>
    <property type="molecule type" value="Genomic_DNA"/>
</dbReference>
<name>A0A2A4YY29_9PROT</name>
<dbReference type="PRINTS" id="PR00080">
    <property type="entry name" value="SDRFAMILY"/>
</dbReference>
<dbReference type="PANTHER" id="PTHR24321">
    <property type="entry name" value="DEHYDROGENASES, SHORT CHAIN"/>
    <property type="match status" value="1"/>
</dbReference>